<evidence type="ECO:0000256" key="9">
    <source>
        <dbReference type="ARBA" id="ARBA00023002"/>
    </source>
</evidence>
<evidence type="ECO:0000313" key="13">
    <source>
        <dbReference type="EMBL" id="EFN62756.1"/>
    </source>
</evidence>
<sequence>IRRYTTDIIMSVAFGVKSNCIKEGDNEFRYWGKKIFETHPFWTALSVFMPQIMNFFSIPFHKRSVTDFFIKTFRENMEYRQSHNIIKHDFMNQLIQLMEKDYVESDDMKDINNSSNMSRLTLLEAISQAFVFFAAGFETSSTTATFCSYELAQHQDIQDKLRNEIDEILKNHGELTYNAVNEMTYLHKVINGKLIIYIIYILP</sequence>
<keyword evidence="14" id="KW-1185">Reference proteome</keyword>
<dbReference type="GO" id="GO:0004497">
    <property type="term" value="F:monooxygenase activity"/>
    <property type="evidence" value="ECO:0007669"/>
    <property type="project" value="UniProtKB-KW"/>
</dbReference>
<dbReference type="STRING" id="104421.E2AUY3"/>
<evidence type="ECO:0000256" key="1">
    <source>
        <dbReference type="ARBA" id="ARBA00001971"/>
    </source>
</evidence>
<evidence type="ECO:0000256" key="7">
    <source>
        <dbReference type="ARBA" id="ARBA00022824"/>
    </source>
</evidence>
<dbReference type="PANTHER" id="PTHR24292:SF100">
    <property type="entry name" value="CYTOCHROME P450 6A16, ISOFORM B-RELATED"/>
    <property type="match status" value="1"/>
</dbReference>
<keyword evidence="6" id="KW-0479">Metal-binding</keyword>
<dbReference type="InterPro" id="IPR036396">
    <property type="entry name" value="Cyt_P450_sf"/>
</dbReference>
<dbReference type="SUPFAM" id="SSF48264">
    <property type="entry name" value="Cytochrome P450"/>
    <property type="match status" value="1"/>
</dbReference>
<dbReference type="Pfam" id="PF00067">
    <property type="entry name" value="p450"/>
    <property type="match status" value="1"/>
</dbReference>
<feature type="non-terminal residue" evidence="13">
    <location>
        <position position="1"/>
    </location>
</feature>
<accession>E2AUY3</accession>
<dbReference type="EMBL" id="GL442923">
    <property type="protein sequence ID" value="EFN62756.1"/>
    <property type="molecule type" value="Genomic_DNA"/>
</dbReference>
<organism evidence="14">
    <name type="scientific">Camponotus floridanus</name>
    <name type="common">Florida carpenter ant</name>
    <dbReference type="NCBI Taxonomy" id="104421"/>
    <lineage>
        <taxon>Eukaryota</taxon>
        <taxon>Metazoa</taxon>
        <taxon>Ecdysozoa</taxon>
        <taxon>Arthropoda</taxon>
        <taxon>Hexapoda</taxon>
        <taxon>Insecta</taxon>
        <taxon>Pterygota</taxon>
        <taxon>Neoptera</taxon>
        <taxon>Endopterygota</taxon>
        <taxon>Hymenoptera</taxon>
        <taxon>Apocrita</taxon>
        <taxon>Aculeata</taxon>
        <taxon>Formicoidea</taxon>
        <taxon>Formicidae</taxon>
        <taxon>Formicinae</taxon>
        <taxon>Camponotus</taxon>
    </lineage>
</organism>
<evidence type="ECO:0000256" key="12">
    <source>
        <dbReference type="ARBA" id="ARBA00023136"/>
    </source>
</evidence>
<evidence type="ECO:0000256" key="4">
    <source>
        <dbReference type="ARBA" id="ARBA00010617"/>
    </source>
</evidence>
<dbReference type="OMA" id="MENSHID"/>
<dbReference type="Proteomes" id="UP000000311">
    <property type="component" value="Unassembled WGS sequence"/>
</dbReference>
<keyword evidence="8" id="KW-0492">Microsome</keyword>
<keyword evidence="12" id="KW-0472">Membrane</keyword>
<keyword evidence="10" id="KW-0408">Iron</keyword>
<comment type="cofactor">
    <cofactor evidence="1">
        <name>heme</name>
        <dbReference type="ChEBI" id="CHEBI:30413"/>
    </cofactor>
</comment>
<dbReference type="GO" id="GO:0005789">
    <property type="term" value="C:endoplasmic reticulum membrane"/>
    <property type="evidence" value="ECO:0007669"/>
    <property type="project" value="UniProtKB-SubCell"/>
</dbReference>
<evidence type="ECO:0000256" key="6">
    <source>
        <dbReference type="ARBA" id="ARBA00022723"/>
    </source>
</evidence>
<evidence type="ECO:0000256" key="10">
    <source>
        <dbReference type="ARBA" id="ARBA00023004"/>
    </source>
</evidence>
<comment type="subcellular location">
    <subcellularLocation>
        <location evidence="3">Endoplasmic reticulum membrane</location>
        <topology evidence="3">Peripheral membrane protein</topology>
    </subcellularLocation>
    <subcellularLocation>
        <location evidence="2">Microsome membrane</location>
        <topology evidence="2">Peripheral membrane protein</topology>
    </subcellularLocation>
</comment>
<dbReference type="PANTHER" id="PTHR24292">
    <property type="entry name" value="CYTOCHROME P450"/>
    <property type="match status" value="1"/>
</dbReference>
<evidence type="ECO:0000256" key="3">
    <source>
        <dbReference type="ARBA" id="ARBA00004406"/>
    </source>
</evidence>
<protein>
    <submittedName>
        <fullName evidence="13">Cytochrome P450 6a9</fullName>
    </submittedName>
</protein>
<dbReference type="InterPro" id="IPR001128">
    <property type="entry name" value="Cyt_P450"/>
</dbReference>
<keyword evidence="9" id="KW-0560">Oxidoreductase</keyword>
<dbReference type="Gene3D" id="1.10.630.10">
    <property type="entry name" value="Cytochrome P450"/>
    <property type="match status" value="1"/>
</dbReference>
<gene>
    <name evidence="13" type="ORF">EAG_06178</name>
</gene>
<dbReference type="GO" id="GO:0016705">
    <property type="term" value="F:oxidoreductase activity, acting on paired donors, with incorporation or reduction of molecular oxygen"/>
    <property type="evidence" value="ECO:0007669"/>
    <property type="project" value="InterPro"/>
</dbReference>
<dbReference type="InParanoid" id="E2AUY3"/>
<dbReference type="GO" id="GO:0005506">
    <property type="term" value="F:iron ion binding"/>
    <property type="evidence" value="ECO:0007669"/>
    <property type="project" value="InterPro"/>
</dbReference>
<evidence type="ECO:0000313" key="14">
    <source>
        <dbReference type="Proteomes" id="UP000000311"/>
    </source>
</evidence>
<dbReference type="InterPro" id="IPR050476">
    <property type="entry name" value="Insect_CytP450_Detox"/>
</dbReference>
<proteinExistence type="inferred from homology"/>
<comment type="similarity">
    <text evidence="4">Belongs to the cytochrome P450 family.</text>
</comment>
<reference evidence="13 14" key="1">
    <citation type="journal article" date="2010" name="Science">
        <title>Genomic comparison of the ants Camponotus floridanus and Harpegnathos saltator.</title>
        <authorList>
            <person name="Bonasio R."/>
            <person name="Zhang G."/>
            <person name="Ye C."/>
            <person name="Mutti N.S."/>
            <person name="Fang X."/>
            <person name="Qin N."/>
            <person name="Donahue G."/>
            <person name="Yang P."/>
            <person name="Li Q."/>
            <person name="Li C."/>
            <person name="Zhang P."/>
            <person name="Huang Z."/>
            <person name="Berger S.L."/>
            <person name="Reinberg D."/>
            <person name="Wang J."/>
            <person name="Liebig J."/>
        </authorList>
    </citation>
    <scope>NUCLEOTIDE SEQUENCE [LARGE SCALE GENOMIC DNA]</scope>
    <source>
        <strain evidence="14">C129</strain>
    </source>
</reference>
<keyword evidence="5" id="KW-0349">Heme</keyword>
<evidence type="ECO:0000256" key="5">
    <source>
        <dbReference type="ARBA" id="ARBA00022617"/>
    </source>
</evidence>
<name>E2AUY3_CAMFO</name>
<evidence type="ECO:0000256" key="11">
    <source>
        <dbReference type="ARBA" id="ARBA00023033"/>
    </source>
</evidence>
<evidence type="ECO:0000256" key="2">
    <source>
        <dbReference type="ARBA" id="ARBA00004174"/>
    </source>
</evidence>
<evidence type="ECO:0000256" key="8">
    <source>
        <dbReference type="ARBA" id="ARBA00022848"/>
    </source>
</evidence>
<dbReference type="GO" id="GO:0020037">
    <property type="term" value="F:heme binding"/>
    <property type="evidence" value="ECO:0007669"/>
    <property type="project" value="InterPro"/>
</dbReference>
<dbReference type="OrthoDB" id="2789670at2759"/>
<keyword evidence="11" id="KW-0503">Monooxygenase</keyword>
<keyword evidence="7" id="KW-0256">Endoplasmic reticulum</keyword>
<dbReference type="AlphaFoldDB" id="E2AUY3"/>